<evidence type="ECO:0000313" key="1">
    <source>
        <dbReference type="EMBL" id="ABB88980.1"/>
    </source>
</evidence>
<proteinExistence type="predicted"/>
<dbReference type="Gene3D" id="3.40.50.1820">
    <property type="entry name" value="alpha/beta hydrolase"/>
    <property type="match status" value="1"/>
</dbReference>
<dbReference type="EMBL" id="DQ284445">
    <property type="protein sequence ID" value="ABB88980.1"/>
    <property type="molecule type" value="Genomic_DNA"/>
</dbReference>
<organism evidence="1">
    <name type="scientific">uncultured crenarchaeote</name>
    <dbReference type="NCBI Taxonomy" id="29281"/>
    <lineage>
        <taxon>Archaea</taxon>
        <taxon>Thermoproteota</taxon>
        <taxon>environmental samples</taxon>
    </lineage>
</organism>
<sequence length="102" mass="11509">MAATKYNVEAIVSRGGRTDLIDKQVLEQIVSPCLFIAASYDKDVVRINKTTMSQLRDITEKKMEVINGASHLFEEEGKIEQVANLAGAWFKSNFKQRMKMSP</sequence>
<name>Q2V9E6_9CREN</name>
<accession>Q2V9E6</accession>
<dbReference type="InterPro" id="IPR029058">
    <property type="entry name" value="AB_hydrolase_fold"/>
</dbReference>
<dbReference type="AlphaFoldDB" id="Q2V9E6"/>
<reference evidence="1" key="1">
    <citation type="submission" date="2005-11" db="EMBL/GenBank/DDBJ databases">
        <title>Single cell genomics - a new approach in prokaryotic microbiology.</title>
        <authorList>
            <person name="Kvist T."/>
            <person name="Ahring B."/>
            <person name="Lasken R."/>
            <person name="Westermann P."/>
        </authorList>
    </citation>
    <scope>NUCLEOTIDE SEQUENCE</scope>
</reference>
<protein>
    <recommendedName>
        <fullName evidence="2">Alpha/beta hydrolase</fullName>
    </recommendedName>
</protein>
<evidence type="ECO:0008006" key="2">
    <source>
        <dbReference type="Google" id="ProtNLM"/>
    </source>
</evidence>
<dbReference type="SUPFAM" id="SSF53474">
    <property type="entry name" value="alpha/beta-Hydrolases"/>
    <property type="match status" value="1"/>
</dbReference>